<dbReference type="InterPro" id="IPR041661">
    <property type="entry name" value="ZN622/Rei1/Reh1_Znf-C2H2"/>
</dbReference>
<gene>
    <name evidence="3" type="ORF">CLAFUR5_05190</name>
</gene>
<feature type="compositionally biased region" description="Polar residues" evidence="1">
    <location>
        <begin position="229"/>
        <end position="245"/>
    </location>
</feature>
<evidence type="ECO:0000259" key="2">
    <source>
        <dbReference type="Pfam" id="PF12756"/>
    </source>
</evidence>
<dbReference type="GeneID" id="71985068"/>
<dbReference type="RefSeq" id="XP_047761299.1">
    <property type="nucleotide sequence ID" value="XM_047904338.1"/>
</dbReference>
<dbReference type="AlphaFoldDB" id="A0A9Q8P8A7"/>
<protein>
    <submittedName>
        <fullName evidence="3">Core trichothecene cluster (CTC) protein 15</fullName>
    </submittedName>
</protein>
<dbReference type="PANTHER" id="PTHR13182:SF8">
    <property type="entry name" value="CYTOPLASMIC 60S SUBUNIT BIOGENESIS FACTOR ZNF622"/>
    <property type="match status" value="1"/>
</dbReference>
<organism evidence="3 4">
    <name type="scientific">Passalora fulva</name>
    <name type="common">Tomato leaf mold</name>
    <name type="synonym">Cladosporium fulvum</name>
    <dbReference type="NCBI Taxonomy" id="5499"/>
    <lineage>
        <taxon>Eukaryota</taxon>
        <taxon>Fungi</taxon>
        <taxon>Dikarya</taxon>
        <taxon>Ascomycota</taxon>
        <taxon>Pezizomycotina</taxon>
        <taxon>Dothideomycetes</taxon>
        <taxon>Dothideomycetidae</taxon>
        <taxon>Mycosphaerellales</taxon>
        <taxon>Mycosphaerellaceae</taxon>
        <taxon>Fulvia</taxon>
    </lineage>
</organism>
<feature type="domain" description="ZN622/Rei1/Reh1 zinc finger C2H2-type" evidence="2">
    <location>
        <begin position="96"/>
        <end position="185"/>
    </location>
</feature>
<dbReference type="PANTHER" id="PTHR13182">
    <property type="entry name" value="ZINC FINGER PROTEIN 622"/>
    <property type="match status" value="1"/>
</dbReference>
<dbReference type="Proteomes" id="UP000756132">
    <property type="component" value="Chromosome 4"/>
</dbReference>
<evidence type="ECO:0000313" key="3">
    <source>
        <dbReference type="EMBL" id="UJO16933.1"/>
    </source>
</evidence>
<proteinExistence type="predicted"/>
<name>A0A9Q8P8A7_PASFU</name>
<evidence type="ECO:0000313" key="4">
    <source>
        <dbReference type="Proteomes" id="UP000756132"/>
    </source>
</evidence>
<sequence length="325" mass="36611">MVGTTVLCSTCNAHFNDNAIRRQHMGGDWHVYNMKRRIVELSPFSLEQYHSLVSEDHIKHEALETPETQLESAADNNLATPEYRGVDETETTNAAQCLFCLIMSNCLHDNLEHMATTHGFHIPRPDKLETDVETLLAYLQLVITQFTACLYCGHEKQSAEATRAHMLGKGHCMIDLSPESDFREFWEPIEGDTSTQQMLSETEMRTAAGTIVTSRQHQQSGLFERARSRTSQDVAIVQSTSQTAAQGERPEQSTSTSTSRSLALRDQMGIGGLSDTQRRGLAVVQNKMMAREQRSRNEARWVLEKFGNKTKQKHFKPDVPGRKNG</sequence>
<dbReference type="GO" id="GO:0030687">
    <property type="term" value="C:preribosome, large subunit precursor"/>
    <property type="evidence" value="ECO:0007669"/>
    <property type="project" value="TreeGrafter"/>
</dbReference>
<evidence type="ECO:0000256" key="1">
    <source>
        <dbReference type="SAM" id="MobiDB-lite"/>
    </source>
</evidence>
<reference evidence="3" key="1">
    <citation type="submission" date="2021-12" db="EMBL/GenBank/DDBJ databases">
        <authorList>
            <person name="Zaccaron A."/>
            <person name="Stergiopoulos I."/>
        </authorList>
    </citation>
    <scope>NUCLEOTIDE SEQUENCE</scope>
    <source>
        <strain evidence="3">Race5_Kim</strain>
    </source>
</reference>
<dbReference type="InterPro" id="IPR040025">
    <property type="entry name" value="Znf622/Rei1/Reh1"/>
</dbReference>
<feature type="compositionally biased region" description="Basic and acidic residues" evidence="1">
    <location>
        <begin position="315"/>
        <end position="325"/>
    </location>
</feature>
<reference evidence="3" key="2">
    <citation type="journal article" date="2022" name="Microb. Genom.">
        <title>A chromosome-scale genome assembly of the tomato pathogen Cladosporium fulvum reveals a compartmentalized genome architecture and the presence of a dispensable chromosome.</title>
        <authorList>
            <person name="Zaccaron A.Z."/>
            <person name="Chen L.H."/>
            <person name="Samaras A."/>
            <person name="Stergiopoulos I."/>
        </authorList>
    </citation>
    <scope>NUCLEOTIDE SEQUENCE</scope>
    <source>
        <strain evidence="3">Race5_Kim</strain>
    </source>
</reference>
<dbReference type="OrthoDB" id="19329at2759"/>
<dbReference type="KEGG" id="ffu:CLAFUR5_05190"/>
<dbReference type="GO" id="GO:0042273">
    <property type="term" value="P:ribosomal large subunit biogenesis"/>
    <property type="evidence" value="ECO:0007669"/>
    <property type="project" value="TreeGrafter"/>
</dbReference>
<feature type="region of interest" description="Disordered" evidence="1">
    <location>
        <begin position="305"/>
        <end position="325"/>
    </location>
</feature>
<keyword evidence="4" id="KW-1185">Reference proteome</keyword>
<feature type="region of interest" description="Disordered" evidence="1">
    <location>
        <begin position="215"/>
        <end position="262"/>
    </location>
</feature>
<dbReference type="EMBL" id="CP090166">
    <property type="protein sequence ID" value="UJO16933.1"/>
    <property type="molecule type" value="Genomic_DNA"/>
</dbReference>
<accession>A0A9Q8P8A7</accession>
<dbReference type="InterPro" id="IPR036236">
    <property type="entry name" value="Znf_C2H2_sf"/>
</dbReference>
<dbReference type="SUPFAM" id="SSF57667">
    <property type="entry name" value="beta-beta-alpha zinc fingers"/>
    <property type="match status" value="1"/>
</dbReference>
<dbReference type="Pfam" id="PF12756">
    <property type="entry name" value="zf-C2H2_2"/>
    <property type="match status" value="1"/>
</dbReference>